<keyword evidence="1" id="KW-1133">Transmembrane helix</keyword>
<reference evidence="2 3" key="1">
    <citation type="journal article" date="2018" name="Front. Plant Sci.">
        <title>Red Clover (Trifolium pratense) and Zigzag Clover (T. medium) - A Picture of Genomic Similarities and Differences.</title>
        <authorList>
            <person name="Dluhosova J."/>
            <person name="Istvanek J."/>
            <person name="Nedelnik J."/>
            <person name="Repkova J."/>
        </authorList>
    </citation>
    <scope>NUCLEOTIDE SEQUENCE [LARGE SCALE GENOMIC DNA]</scope>
    <source>
        <strain evidence="3">cv. 10/8</strain>
        <tissue evidence="2">Leaf</tissue>
    </source>
</reference>
<protein>
    <recommendedName>
        <fullName evidence="4">Transmembrane protein</fullName>
    </recommendedName>
</protein>
<proteinExistence type="predicted"/>
<dbReference type="EMBL" id="LXQA010009209">
    <property type="protein sequence ID" value="MCH85830.1"/>
    <property type="molecule type" value="Genomic_DNA"/>
</dbReference>
<evidence type="ECO:0000256" key="1">
    <source>
        <dbReference type="SAM" id="Phobius"/>
    </source>
</evidence>
<comment type="caution">
    <text evidence="2">The sequence shown here is derived from an EMBL/GenBank/DDBJ whole genome shotgun (WGS) entry which is preliminary data.</text>
</comment>
<keyword evidence="1" id="KW-0472">Membrane</keyword>
<dbReference type="Proteomes" id="UP000265520">
    <property type="component" value="Unassembled WGS sequence"/>
</dbReference>
<gene>
    <name evidence="2" type="ORF">A2U01_0006682</name>
</gene>
<name>A0A392MEB1_9FABA</name>
<evidence type="ECO:0000313" key="3">
    <source>
        <dbReference type="Proteomes" id="UP000265520"/>
    </source>
</evidence>
<sequence length="61" mass="6328">MVYEGMFVVFSDGGIVLVFGGIDSVVSFCGFSWVMSVDVVKDGMTCGSGFSEDLGSESLGS</sequence>
<feature type="transmembrane region" description="Helical" evidence="1">
    <location>
        <begin position="15"/>
        <end position="34"/>
    </location>
</feature>
<keyword evidence="3" id="KW-1185">Reference proteome</keyword>
<keyword evidence="1" id="KW-0812">Transmembrane</keyword>
<dbReference type="AlphaFoldDB" id="A0A392MEB1"/>
<evidence type="ECO:0000313" key="2">
    <source>
        <dbReference type="EMBL" id="MCH85830.1"/>
    </source>
</evidence>
<organism evidence="2 3">
    <name type="scientific">Trifolium medium</name>
    <dbReference type="NCBI Taxonomy" id="97028"/>
    <lineage>
        <taxon>Eukaryota</taxon>
        <taxon>Viridiplantae</taxon>
        <taxon>Streptophyta</taxon>
        <taxon>Embryophyta</taxon>
        <taxon>Tracheophyta</taxon>
        <taxon>Spermatophyta</taxon>
        <taxon>Magnoliopsida</taxon>
        <taxon>eudicotyledons</taxon>
        <taxon>Gunneridae</taxon>
        <taxon>Pentapetalae</taxon>
        <taxon>rosids</taxon>
        <taxon>fabids</taxon>
        <taxon>Fabales</taxon>
        <taxon>Fabaceae</taxon>
        <taxon>Papilionoideae</taxon>
        <taxon>50 kb inversion clade</taxon>
        <taxon>NPAAA clade</taxon>
        <taxon>Hologalegina</taxon>
        <taxon>IRL clade</taxon>
        <taxon>Trifolieae</taxon>
        <taxon>Trifolium</taxon>
    </lineage>
</organism>
<accession>A0A392MEB1</accession>
<evidence type="ECO:0008006" key="4">
    <source>
        <dbReference type="Google" id="ProtNLM"/>
    </source>
</evidence>